<evidence type="ECO:0000256" key="1">
    <source>
        <dbReference type="ARBA" id="ARBA00001933"/>
    </source>
</evidence>
<dbReference type="Gene3D" id="3.40.640.10">
    <property type="entry name" value="Type I PLP-dependent aspartate aminotransferase-like (Major domain)"/>
    <property type="match status" value="1"/>
</dbReference>
<name>A0A0B7J0Q7_9PROT</name>
<dbReference type="InterPro" id="IPR015421">
    <property type="entry name" value="PyrdxlP-dep_Trfase_major"/>
</dbReference>
<dbReference type="PANTHER" id="PTHR45677:SF8">
    <property type="entry name" value="CYSTEINE SULFINIC ACID DECARBOXYLASE"/>
    <property type="match status" value="1"/>
</dbReference>
<evidence type="ECO:0000313" key="9">
    <source>
        <dbReference type="Proteomes" id="UP000056322"/>
    </source>
</evidence>
<dbReference type="GO" id="GO:0019752">
    <property type="term" value="P:carboxylic acid metabolic process"/>
    <property type="evidence" value="ECO:0007669"/>
    <property type="project" value="InterPro"/>
</dbReference>
<dbReference type="STRING" id="1581680.BN1209_1178"/>
<sequence length="498" mass="54454">MKHSNPIIAEIFDAQQFAETGHQLIDLLAAHLKANIAGTSKVLNWKVPSIEDQHWHLPLPQKSTINPQGLLEKLSQEILPNNLAIHHPHNMGHQVACPLPMAALCDLVASLTNQAMAVYEAGPSATMLERQVIRWLCALIDEVSWSFAGGVLTSGGAQANLTALLVARQVSTSKANPSSNVWKDGITQQPALRILASEHAHYSVSRAAGLMGLGTNSVIKITTDKNGRLDLIALKNAHQTCLENQDTIIAVVANAGCTPTGSIDPLQAIGEYCQAHELWFHVDGAHGASALLSESHREKLSGIALADSVVWDGHKLMYMPAAVSAVLFKNEQHSYVAFSQDASYLFQGDNHEDEAFNLSYRTLECTKRMMALKLWAAFSLYGTEGMGALVDEAFAKAKVFAEKIQRKSSFELLMKPETNIVCFRFLNKKLSQEAINNHQSAIRQHIIQSGAFHITQVNLHGVTWLRTTLMNPFTTALDLDELLERVALGSQAVLSIAK</sequence>
<evidence type="ECO:0000313" key="8">
    <source>
        <dbReference type="EMBL" id="CEN56218.1"/>
    </source>
</evidence>
<dbReference type="PANTHER" id="PTHR45677">
    <property type="entry name" value="GLUTAMATE DECARBOXYLASE-RELATED"/>
    <property type="match status" value="1"/>
</dbReference>
<dbReference type="GO" id="GO:0030170">
    <property type="term" value="F:pyridoxal phosphate binding"/>
    <property type="evidence" value="ECO:0007669"/>
    <property type="project" value="InterPro"/>
</dbReference>
<dbReference type="Proteomes" id="UP000056322">
    <property type="component" value="Chromosome 1"/>
</dbReference>
<accession>A0A0B7J0Q7</accession>
<keyword evidence="9" id="KW-1185">Reference proteome</keyword>
<proteinExistence type="inferred from homology"/>
<dbReference type="RefSeq" id="WP_045751360.1">
    <property type="nucleotide sequence ID" value="NZ_LN794158.1"/>
</dbReference>
<comment type="cofactor">
    <cofactor evidence="1 6 7">
        <name>pyridoxal 5'-phosphate</name>
        <dbReference type="ChEBI" id="CHEBI:597326"/>
    </cofactor>
</comment>
<keyword evidence="5 7" id="KW-0456">Lyase</keyword>
<organism evidence="8 9">
    <name type="scientific">Candidatus Methylopumilus turicensis</name>
    <dbReference type="NCBI Taxonomy" id="1581680"/>
    <lineage>
        <taxon>Bacteria</taxon>
        <taxon>Pseudomonadati</taxon>
        <taxon>Pseudomonadota</taxon>
        <taxon>Betaproteobacteria</taxon>
        <taxon>Nitrosomonadales</taxon>
        <taxon>Methylophilaceae</taxon>
        <taxon>Candidatus Methylopumilus</taxon>
    </lineage>
</organism>
<evidence type="ECO:0000256" key="6">
    <source>
        <dbReference type="PIRSR" id="PIRSR602129-50"/>
    </source>
</evidence>
<dbReference type="InterPro" id="IPR015424">
    <property type="entry name" value="PyrdxlP-dep_Trfase"/>
</dbReference>
<dbReference type="PRINTS" id="PR00800">
    <property type="entry name" value="YHDCRBOXLASE"/>
</dbReference>
<keyword evidence="4 6" id="KW-0663">Pyridoxal phosphate</keyword>
<dbReference type="GO" id="GO:0016831">
    <property type="term" value="F:carboxy-lyase activity"/>
    <property type="evidence" value="ECO:0007669"/>
    <property type="project" value="UniProtKB-KW"/>
</dbReference>
<feature type="modified residue" description="N6-(pyridoxal phosphate)lysine" evidence="6">
    <location>
        <position position="315"/>
    </location>
</feature>
<dbReference type="GO" id="GO:0006520">
    <property type="term" value="P:amino acid metabolic process"/>
    <property type="evidence" value="ECO:0007669"/>
    <property type="project" value="InterPro"/>
</dbReference>
<reference evidence="9" key="1">
    <citation type="submission" date="2014-12" db="EMBL/GenBank/DDBJ databases">
        <authorList>
            <person name="Salcher M.M."/>
        </authorList>
    </citation>
    <scope>NUCLEOTIDE SEQUENCE [LARGE SCALE GENOMIC DNA]</scope>
    <source>
        <strain evidence="9">MMS-10A-171</strain>
    </source>
</reference>
<dbReference type="GO" id="GO:0005737">
    <property type="term" value="C:cytoplasm"/>
    <property type="evidence" value="ECO:0007669"/>
    <property type="project" value="TreeGrafter"/>
</dbReference>
<evidence type="ECO:0000256" key="3">
    <source>
        <dbReference type="ARBA" id="ARBA00022793"/>
    </source>
</evidence>
<dbReference type="OrthoDB" id="9803665at2"/>
<dbReference type="InterPro" id="IPR010977">
    <property type="entry name" value="Aromatic_deC"/>
</dbReference>
<dbReference type="EMBL" id="LN794158">
    <property type="protein sequence ID" value="CEN56218.1"/>
    <property type="molecule type" value="Genomic_DNA"/>
</dbReference>
<evidence type="ECO:0000256" key="7">
    <source>
        <dbReference type="RuleBase" id="RU000382"/>
    </source>
</evidence>
<dbReference type="SUPFAM" id="SSF53383">
    <property type="entry name" value="PLP-dependent transferases"/>
    <property type="match status" value="1"/>
</dbReference>
<comment type="similarity">
    <text evidence="2 7">Belongs to the group II decarboxylase family.</text>
</comment>
<evidence type="ECO:0000256" key="4">
    <source>
        <dbReference type="ARBA" id="ARBA00022898"/>
    </source>
</evidence>
<dbReference type="Gene3D" id="3.90.1150.170">
    <property type="match status" value="1"/>
</dbReference>
<gene>
    <name evidence="8" type="primary">gadB</name>
    <name evidence="8" type="ORF">BN1209_1178</name>
</gene>
<evidence type="ECO:0000256" key="2">
    <source>
        <dbReference type="ARBA" id="ARBA00009533"/>
    </source>
</evidence>
<evidence type="ECO:0000256" key="5">
    <source>
        <dbReference type="ARBA" id="ARBA00023239"/>
    </source>
</evidence>
<dbReference type="AlphaFoldDB" id="A0A0B7J0Q7"/>
<dbReference type="Pfam" id="PF00282">
    <property type="entry name" value="Pyridoxal_deC"/>
    <property type="match status" value="1"/>
</dbReference>
<dbReference type="HOGENOM" id="CLU_011856_0_4_4"/>
<protein>
    <submittedName>
        <fullName evidence="8">Pyridoxal-dependent decarboxylase</fullName>
    </submittedName>
</protein>
<dbReference type="InterPro" id="IPR002129">
    <property type="entry name" value="PyrdxlP-dep_de-COase"/>
</dbReference>
<dbReference type="KEGG" id="mbac:BN1209_1178"/>
<keyword evidence="3" id="KW-0210">Decarboxylase</keyword>